<keyword evidence="3" id="KW-1185">Reference proteome</keyword>
<dbReference type="EMBL" id="JAZHGC010000036">
    <property type="protein sequence ID" value="MEM5290472.1"/>
    <property type="molecule type" value="Genomic_DNA"/>
</dbReference>
<protein>
    <submittedName>
        <fullName evidence="2">Uncharacterized protein</fullName>
    </submittedName>
</protein>
<evidence type="ECO:0000256" key="1">
    <source>
        <dbReference type="SAM" id="MobiDB-lite"/>
    </source>
</evidence>
<name>A0ABU9QLW6_9BURK</name>
<comment type="caution">
    <text evidence="2">The sequence shown here is derived from an EMBL/GenBank/DDBJ whole genome shotgun (WGS) entry which is preliminary data.</text>
</comment>
<proteinExistence type="predicted"/>
<evidence type="ECO:0000313" key="3">
    <source>
        <dbReference type="Proteomes" id="UP001494588"/>
    </source>
</evidence>
<evidence type="ECO:0000313" key="2">
    <source>
        <dbReference type="EMBL" id="MEM5290472.1"/>
    </source>
</evidence>
<feature type="region of interest" description="Disordered" evidence="1">
    <location>
        <begin position="51"/>
        <end position="79"/>
    </location>
</feature>
<dbReference type="Proteomes" id="UP001494588">
    <property type="component" value="Unassembled WGS sequence"/>
</dbReference>
<gene>
    <name evidence="2" type="ORF">V4C55_32595</name>
</gene>
<dbReference type="RefSeq" id="WP_233471922.1">
    <property type="nucleotide sequence ID" value="NZ_CAJHCS010000014.1"/>
</dbReference>
<sequence>MDATRWLVPGDHALVERRDNRWVMATPEGWREVEPGDWIVTDVSGVAWPMKDRDFRDRYEPAAEQPEQPPPARPGSDSP</sequence>
<feature type="compositionally biased region" description="Basic and acidic residues" evidence="1">
    <location>
        <begin position="51"/>
        <end position="61"/>
    </location>
</feature>
<organism evidence="2 3">
    <name type="scientific">Paraburkholderia sabiae</name>
    <dbReference type="NCBI Taxonomy" id="273251"/>
    <lineage>
        <taxon>Bacteria</taxon>
        <taxon>Pseudomonadati</taxon>
        <taxon>Pseudomonadota</taxon>
        <taxon>Betaproteobacteria</taxon>
        <taxon>Burkholderiales</taxon>
        <taxon>Burkholderiaceae</taxon>
        <taxon>Paraburkholderia</taxon>
    </lineage>
</organism>
<reference evidence="2 3" key="1">
    <citation type="submission" date="2024-01" db="EMBL/GenBank/DDBJ databases">
        <title>The diversity of rhizobia nodulating Mimosa spp. in eleven states of Brazil covering several biomes is determined by host plant, location, and edaphic factors.</title>
        <authorList>
            <person name="Rouws L."/>
            <person name="Barauna A."/>
            <person name="Beukes C."/>
            <person name="De Faria S.M."/>
            <person name="Gross E."/>
            <person name="Dos Reis Junior F.B."/>
            <person name="Simon M."/>
            <person name="Maluk M."/>
            <person name="Odee D.W."/>
            <person name="Kenicer G."/>
            <person name="Young J.P.W."/>
            <person name="Reis V.M."/>
            <person name="Zilli J."/>
            <person name="James E.K."/>
        </authorList>
    </citation>
    <scope>NUCLEOTIDE SEQUENCE [LARGE SCALE GENOMIC DNA]</scope>
    <source>
        <strain evidence="2 3">JPY77</strain>
    </source>
</reference>
<accession>A0ABU9QLW6</accession>